<evidence type="ECO:0000259" key="3">
    <source>
        <dbReference type="Pfam" id="PF19305"/>
    </source>
</evidence>
<accession>A0A815A0L2</accession>
<dbReference type="Pfam" id="PF03972">
    <property type="entry name" value="MmgE_PrpD_N"/>
    <property type="match status" value="1"/>
</dbReference>
<dbReference type="InterPro" id="IPR045337">
    <property type="entry name" value="MmgE_PrpD_C"/>
</dbReference>
<evidence type="ECO:0000313" key="5">
    <source>
        <dbReference type="Proteomes" id="UP000663889"/>
    </source>
</evidence>
<dbReference type="PANTHER" id="PTHR16943:SF8">
    <property type="entry name" value="2-METHYLCITRATE DEHYDRATASE"/>
    <property type="match status" value="1"/>
</dbReference>
<dbReference type="InterPro" id="IPR045336">
    <property type="entry name" value="MmgE_PrpD_N"/>
</dbReference>
<dbReference type="InterPro" id="IPR042188">
    <property type="entry name" value="MmgE/PrpD_sf_2"/>
</dbReference>
<proteinExistence type="inferred from homology"/>
<reference evidence="4" key="1">
    <citation type="submission" date="2021-02" db="EMBL/GenBank/DDBJ databases">
        <authorList>
            <person name="Nowell W R."/>
        </authorList>
    </citation>
    <scope>NUCLEOTIDE SEQUENCE</scope>
</reference>
<gene>
    <name evidence="4" type="ORF">SEV965_LOCUS23717</name>
</gene>
<feature type="domain" description="MmgE/PrpD N-terminal" evidence="2">
    <location>
        <begin position="13"/>
        <end position="245"/>
    </location>
</feature>
<dbReference type="AlphaFoldDB" id="A0A815A0L2"/>
<dbReference type="Gene3D" id="1.10.4100.10">
    <property type="entry name" value="2-methylcitrate dehydratase PrpD"/>
    <property type="match status" value="1"/>
</dbReference>
<dbReference type="InterPro" id="IPR005656">
    <property type="entry name" value="MmgE_PrpD"/>
</dbReference>
<dbReference type="SUPFAM" id="SSF103378">
    <property type="entry name" value="2-methylcitrate dehydratase PrpD"/>
    <property type="match status" value="1"/>
</dbReference>
<protein>
    <recommendedName>
        <fullName evidence="6">MmgE/PrpD family protein</fullName>
    </recommendedName>
</protein>
<dbReference type="GO" id="GO:0016829">
    <property type="term" value="F:lyase activity"/>
    <property type="evidence" value="ECO:0007669"/>
    <property type="project" value="InterPro"/>
</dbReference>
<dbReference type="Proteomes" id="UP000663889">
    <property type="component" value="Unassembled WGS sequence"/>
</dbReference>
<dbReference type="InterPro" id="IPR036148">
    <property type="entry name" value="MmgE/PrpD_sf"/>
</dbReference>
<dbReference type="Pfam" id="PF19305">
    <property type="entry name" value="MmgE_PrpD_C"/>
    <property type="match status" value="1"/>
</dbReference>
<comment type="caution">
    <text evidence="4">The sequence shown here is derived from an EMBL/GenBank/DDBJ whole genome shotgun (WGS) entry which is preliminary data.</text>
</comment>
<evidence type="ECO:0000259" key="2">
    <source>
        <dbReference type="Pfam" id="PF03972"/>
    </source>
</evidence>
<dbReference type="EMBL" id="CAJNOU010001776">
    <property type="protein sequence ID" value="CAF1250682.1"/>
    <property type="molecule type" value="Genomic_DNA"/>
</dbReference>
<evidence type="ECO:0008006" key="6">
    <source>
        <dbReference type="Google" id="ProtNLM"/>
    </source>
</evidence>
<feature type="domain" description="MmgE/PrpD C-terminal" evidence="3">
    <location>
        <begin position="277"/>
        <end position="463"/>
    </location>
</feature>
<evidence type="ECO:0000313" key="4">
    <source>
        <dbReference type="EMBL" id="CAF1250682.1"/>
    </source>
</evidence>
<dbReference type="Gene3D" id="3.30.1330.120">
    <property type="entry name" value="2-methylcitrate dehydratase PrpD"/>
    <property type="match status" value="1"/>
</dbReference>
<dbReference type="InterPro" id="IPR042183">
    <property type="entry name" value="MmgE/PrpD_sf_1"/>
</dbReference>
<name>A0A815A0L2_9BILA</name>
<comment type="similarity">
    <text evidence="1">Belongs to the PrpD family.</text>
</comment>
<organism evidence="4 5">
    <name type="scientific">Rotaria sordida</name>
    <dbReference type="NCBI Taxonomy" id="392033"/>
    <lineage>
        <taxon>Eukaryota</taxon>
        <taxon>Metazoa</taxon>
        <taxon>Spiralia</taxon>
        <taxon>Gnathifera</taxon>
        <taxon>Rotifera</taxon>
        <taxon>Eurotatoria</taxon>
        <taxon>Bdelloidea</taxon>
        <taxon>Philodinida</taxon>
        <taxon>Philodinidae</taxon>
        <taxon>Rotaria</taxon>
    </lineage>
</organism>
<sequence>MEYQSSLSSKVIEWIHNVQYEDIPFEALHEAKRALLDTIGIGIAGQLTQVSTIAHNFVLSQYGSSDYHHSAKLWCSNNKSVSMCGAALANAWIIDSIDMHDTGHYTKGHAGCALIPSLLSCIHIYEKNNENKKLNGKEFLTTLIVGYEIAYRAGHSLHVTVPDIHSSGSWASLGCSAMLCRLLKLSYDSTAHALGIAEYYGPRSQIMRCVNYPTMLKDGLGQGALVGISSALLGELGFTGSPAVTMTKVDDNKVLFDIWNSLGKEYRINIVHVYKYHACCYWAQPSLNAIDKIKQKYPNVTFMNNTISSIDIYTFFEATHLLQTVPKTSDQVQYSISFSTAAALIYGRIGPKLLNAINDQKIINLMEKIHIHIDPQLGPTFMLGVRDQISTTDNKNISAMTSNASTIIITLCDGSQYDSGLSFVKWDKIAGEKEPSDEELIEKYMWLCKEAGVEDQQAIEQLKDICMQDMENIEDMNILQDILADLDCTNSYKYQTT</sequence>
<evidence type="ECO:0000256" key="1">
    <source>
        <dbReference type="ARBA" id="ARBA00006174"/>
    </source>
</evidence>
<dbReference type="PANTHER" id="PTHR16943">
    <property type="entry name" value="2-METHYLCITRATE DEHYDRATASE-RELATED"/>
    <property type="match status" value="1"/>
</dbReference>